<keyword evidence="9" id="KW-1185">Reference proteome</keyword>
<feature type="active site" description="Nucleophile" evidence="6">
    <location>
        <position position="163"/>
    </location>
</feature>
<dbReference type="PANTHER" id="PTHR10188">
    <property type="entry name" value="L-ASPARAGINASE"/>
    <property type="match status" value="1"/>
</dbReference>
<keyword evidence="5" id="KW-0068">Autocatalytic cleavage</keyword>
<evidence type="ECO:0000256" key="7">
    <source>
        <dbReference type="PIRSR" id="PIRSR600246-3"/>
    </source>
</evidence>
<sequence>MSYSIVLHAGAADSWAGESQLQEKTESFLHHLINGAEDKLRSGESALQVVTAVVSALEDYPQFNAGKGSALNNDGFHELEAAVIDGRTCRYRAAGGLQRTKNPIKLAHKMLDFPAPALIIGNAADELAETNGLNMVDNSYFTTGSRRLYWEAKMNKLLEDHGTVGAVALDIYGNLAAANSTGGVTFKHRGRIGDTAIVGAGIYADDEVAVVCSGSGDAILQATVAGRAAAAARSGTKLDDAVEKAILKSAELYPDSSCGVIAVDISGAISIHCNSRIFAVASANSSQPGRAGIARSTIPILNQLAIFEDEKIKAGMVKYPTFPNQIVVHSQPRDPVLSLEADPFVDFFIRLRRVIQKVQSFYQAPDIAFIACGKTSSAFVFPLLISTKYMDIDLKDDSHTTIYRPLSDGHRADFHYVDDRLIKVEIYRPDKTGLFSTELQQYSQTILQIWNILQVLSRELGSDVSRPHLEVHPQRKGHVTIFLGSPRLSSFPKPATFCDSLPEYLTPELGPKLTDMAGLGRLAGEMAEYLTISSI</sequence>
<evidence type="ECO:0000256" key="6">
    <source>
        <dbReference type="PIRSR" id="PIRSR600246-1"/>
    </source>
</evidence>
<evidence type="ECO:0000256" key="4">
    <source>
        <dbReference type="ARBA" id="ARBA00022801"/>
    </source>
</evidence>
<dbReference type="EMBL" id="JAPQKP010000002">
    <property type="protein sequence ID" value="KAJ5207242.1"/>
    <property type="molecule type" value="Genomic_DNA"/>
</dbReference>
<comment type="catalytic activity">
    <reaction evidence="1">
        <text>Cleavage of a beta-linked Asp residue from the N-terminus of a polypeptide.</text>
        <dbReference type="EC" id="3.4.19.5"/>
    </reaction>
</comment>
<proteinExistence type="predicted"/>
<dbReference type="GO" id="GO:0006508">
    <property type="term" value="P:proteolysis"/>
    <property type="evidence" value="ECO:0007669"/>
    <property type="project" value="UniProtKB-KW"/>
</dbReference>
<keyword evidence="4" id="KW-0378">Hydrolase</keyword>
<feature type="site" description="Cleavage; by autolysis" evidence="7">
    <location>
        <begin position="162"/>
        <end position="163"/>
    </location>
</feature>
<evidence type="ECO:0000313" key="8">
    <source>
        <dbReference type="EMBL" id="KAJ5207242.1"/>
    </source>
</evidence>
<dbReference type="EC" id="3.4.19.5" evidence="2"/>
<dbReference type="FunFam" id="3.60.20.30:FF:000001">
    <property type="entry name" value="Isoaspartyl peptidase/L-asparaginase"/>
    <property type="match status" value="1"/>
</dbReference>
<name>A0A9W9T2Q2_9EURO</name>
<evidence type="ECO:0000256" key="5">
    <source>
        <dbReference type="ARBA" id="ARBA00022813"/>
    </source>
</evidence>
<dbReference type="AlphaFoldDB" id="A0A9W9T2Q2"/>
<comment type="caution">
    <text evidence="8">The sequence shown here is derived from an EMBL/GenBank/DDBJ whole genome shotgun (WGS) entry which is preliminary data.</text>
</comment>
<dbReference type="GO" id="GO:0005737">
    <property type="term" value="C:cytoplasm"/>
    <property type="evidence" value="ECO:0007669"/>
    <property type="project" value="TreeGrafter"/>
</dbReference>
<dbReference type="Gene3D" id="3.60.20.30">
    <property type="entry name" value="(Glycosyl)asparaginase"/>
    <property type="match status" value="1"/>
</dbReference>
<dbReference type="SUPFAM" id="SSF56235">
    <property type="entry name" value="N-terminal nucleophile aminohydrolases (Ntn hydrolases)"/>
    <property type="match status" value="1"/>
</dbReference>
<organism evidence="8 9">
    <name type="scientific">Penicillium cf. griseofulvum</name>
    <dbReference type="NCBI Taxonomy" id="2972120"/>
    <lineage>
        <taxon>Eukaryota</taxon>
        <taxon>Fungi</taxon>
        <taxon>Dikarya</taxon>
        <taxon>Ascomycota</taxon>
        <taxon>Pezizomycotina</taxon>
        <taxon>Eurotiomycetes</taxon>
        <taxon>Eurotiomycetidae</taxon>
        <taxon>Eurotiales</taxon>
        <taxon>Aspergillaceae</taxon>
        <taxon>Penicillium</taxon>
    </lineage>
</organism>
<keyword evidence="3" id="KW-0645">Protease</keyword>
<evidence type="ECO:0000256" key="2">
    <source>
        <dbReference type="ARBA" id="ARBA00012879"/>
    </source>
</evidence>
<evidence type="ECO:0000256" key="1">
    <source>
        <dbReference type="ARBA" id="ARBA00000306"/>
    </source>
</evidence>
<evidence type="ECO:0000313" key="9">
    <source>
        <dbReference type="Proteomes" id="UP001150879"/>
    </source>
</evidence>
<reference evidence="8" key="1">
    <citation type="submission" date="2022-11" db="EMBL/GenBank/DDBJ databases">
        <authorList>
            <person name="Petersen C."/>
        </authorList>
    </citation>
    <scope>NUCLEOTIDE SEQUENCE</scope>
    <source>
        <strain evidence="8">IBT 16849</strain>
    </source>
</reference>
<evidence type="ECO:0000256" key="3">
    <source>
        <dbReference type="ARBA" id="ARBA00022670"/>
    </source>
</evidence>
<dbReference type="PANTHER" id="PTHR10188:SF43">
    <property type="entry name" value="ASPARAGINASE (EUROFUNG)"/>
    <property type="match status" value="1"/>
</dbReference>
<accession>A0A9W9T2Q2</accession>
<dbReference type="OrthoDB" id="2262349at2759"/>
<dbReference type="InterPro" id="IPR000246">
    <property type="entry name" value="Peptidase_T2"/>
</dbReference>
<dbReference type="Pfam" id="PF01112">
    <property type="entry name" value="Asparaginase_2"/>
    <property type="match status" value="1"/>
</dbReference>
<dbReference type="GO" id="GO:0008798">
    <property type="term" value="F:beta-aspartyl-peptidase activity"/>
    <property type="evidence" value="ECO:0007669"/>
    <property type="project" value="UniProtKB-EC"/>
</dbReference>
<gene>
    <name evidence="8" type="ORF">N7472_003690</name>
</gene>
<dbReference type="InterPro" id="IPR029055">
    <property type="entry name" value="Ntn_hydrolases_N"/>
</dbReference>
<dbReference type="Proteomes" id="UP001150879">
    <property type="component" value="Unassembled WGS sequence"/>
</dbReference>
<reference evidence="8" key="2">
    <citation type="journal article" date="2023" name="IMA Fungus">
        <title>Comparative genomic study of the Penicillium genus elucidates a diverse pangenome and 15 lateral gene transfer events.</title>
        <authorList>
            <person name="Petersen C."/>
            <person name="Sorensen T."/>
            <person name="Nielsen M.R."/>
            <person name="Sondergaard T.E."/>
            <person name="Sorensen J.L."/>
            <person name="Fitzpatrick D.A."/>
            <person name="Frisvad J.C."/>
            <person name="Nielsen K.L."/>
        </authorList>
    </citation>
    <scope>NUCLEOTIDE SEQUENCE</scope>
    <source>
        <strain evidence="8">IBT 16849</strain>
    </source>
</reference>
<protein>
    <recommendedName>
        <fullName evidence="2">beta-aspartyl-peptidase</fullName>
        <ecNumber evidence="2">3.4.19.5</ecNumber>
    </recommendedName>
</protein>